<dbReference type="AlphaFoldDB" id="A0AAV1B0T5"/>
<sequence length="103" mass="11352">MLTLNYGGQNKDDEDGAVACRCRRLKVFPSATGHDNGLFRKGMKVGHSRLGNLALQEFQEHDLLFFFFATSKQAATDSDALNLEASIFALISTFSVSNMCKNT</sequence>
<reference evidence="1 2" key="1">
    <citation type="submission" date="2023-01" db="EMBL/GenBank/DDBJ databases">
        <authorList>
            <person name="Kreplak J."/>
        </authorList>
    </citation>
    <scope>NUCLEOTIDE SEQUENCE [LARGE SCALE GENOMIC DNA]</scope>
</reference>
<proteinExistence type="predicted"/>
<protein>
    <submittedName>
        <fullName evidence="1">Uncharacterized protein</fullName>
    </submittedName>
</protein>
<dbReference type="EMBL" id="OX451741">
    <property type="protein sequence ID" value="CAI8616189.1"/>
    <property type="molecule type" value="Genomic_DNA"/>
</dbReference>
<evidence type="ECO:0000313" key="1">
    <source>
        <dbReference type="EMBL" id="CAI8616189.1"/>
    </source>
</evidence>
<evidence type="ECO:0000313" key="2">
    <source>
        <dbReference type="Proteomes" id="UP001157006"/>
    </source>
</evidence>
<accession>A0AAV1B0T5</accession>
<organism evidence="1 2">
    <name type="scientific">Vicia faba</name>
    <name type="common">Broad bean</name>
    <name type="synonym">Faba vulgaris</name>
    <dbReference type="NCBI Taxonomy" id="3906"/>
    <lineage>
        <taxon>Eukaryota</taxon>
        <taxon>Viridiplantae</taxon>
        <taxon>Streptophyta</taxon>
        <taxon>Embryophyta</taxon>
        <taxon>Tracheophyta</taxon>
        <taxon>Spermatophyta</taxon>
        <taxon>Magnoliopsida</taxon>
        <taxon>eudicotyledons</taxon>
        <taxon>Gunneridae</taxon>
        <taxon>Pentapetalae</taxon>
        <taxon>rosids</taxon>
        <taxon>fabids</taxon>
        <taxon>Fabales</taxon>
        <taxon>Fabaceae</taxon>
        <taxon>Papilionoideae</taxon>
        <taxon>50 kb inversion clade</taxon>
        <taxon>NPAAA clade</taxon>
        <taxon>Hologalegina</taxon>
        <taxon>IRL clade</taxon>
        <taxon>Fabeae</taxon>
        <taxon>Vicia</taxon>
    </lineage>
</organism>
<dbReference type="Proteomes" id="UP001157006">
    <property type="component" value="Chromosome 6"/>
</dbReference>
<gene>
    <name evidence="1" type="ORF">VFH_VI017280</name>
</gene>
<keyword evidence="2" id="KW-1185">Reference proteome</keyword>
<name>A0AAV1B0T5_VICFA</name>